<name>U9T6P8_RHIID</name>
<organism evidence="1">
    <name type="scientific">Rhizophagus irregularis (strain DAOM 181602 / DAOM 197198 / MUCL 43194)</name>
    <name type="common">Arbuscular mycorrhizal fungus</name>
    <name type="synonym">Glomus intraradices</name>
    <dbReference type="NCBI Taxonomy" id="747089"/>
    <lineage>
        <taxon>Eukaryota</taxon>
        <taxon>Fungi</taxon>
        <taxon>Fungi incertae sedis</taxon>
        <taxon>Mucoromycota</taxon>
        <taxon>Glomeromycotina</taxon>
        <taxon>Glomeromycetes</taxon>
        <taxon>Glomerales</taxon>
        <taxon>Glomeraceae</taxon>
        <taxon>Rhizophagus</taxon>
    </lineage>
</organism>
<evidence type="ECO:0000313" key="1">
    <source>
        <dbReference type="EMBL" id="ESA03835.1"/>
    </source>
</evidence>
<dbReference type="HOGENOM" id="CLU_2997626_0_0_1"/>
<dbReference type="EMBL" id="KI294779">
    <property type="protein sequence ID" value="ESA03835.1"/>
    <property type="molecule type" value="Genomic_DNA"/>
</dbReference>
<dbReference type="AlphaFoldDB" id="U9T6P8"/>
<gene>
    <name evidence="1" type="ORF">GLOINDRAFT_5199</name>
</gene>
<sequence length="57" mass="6909">MYSIEISAKGKFSEYFKIQKLHQFTYIFLYREVDTDSIHSLFRFKKIDVNGQQEKIV</sequence>
<proteinExistence type="predicted"/>
<accession>U9T6P8</accession>
<reference evidence="1" key="1">
    <citation type="submission" date="2013-07" db="EMBL/GenBank/DDBJ databases">
        <title>The genome of an arbuscular mycorrhizal fungus provides insights into the evolution of the oldest plant symbiosis.</title>
        <authorList>
            <consortium name="DOE Joint Genome Institute"/>
            <person name="Tisserant E."/>
            <person name="Malbreil M."/>
            <person name="Kuo A."/>
            <person name="Kohler A."/>
            <person name="Symeonidi A."/>
            <person name="Balestrini R."/>
            <person name="Charron P."/>
            <person name="Duensing N."/>
            <person name="Frei-dit-Frey N."/>
            <person name="Gianinazzi-Pearson V."/>
            <person name="Gilbert B."/>
            <person name="Handa Y."/>
            <person name="Hijri M."/>
            <person name="Kaul R."/>
            <person name="Kawaguchi M."/>
            <person name="Krajinski F."/>
            <person name="Lammers P."/>
            <person name="Lapierre D."/>
            <person name="Masclaux F.G."/>
            <person name="Murat C."/>
            <person name="Morin E."/>
            <person name="Ndikumana S."/>
            <person name="Pagni M."/>
            <person name="Petitpierre D."/>
            <person name="Requena N."/>
            <person name="Rosikiewicz P."/>
            <person name="Riley R."/>
            <person name="Saito K."/>
            <person name="San Clemente H."/>
            <person name="Shapiro H."/>
            <person name="van Tuinen D."/>
            <person name="Becard G."/>
            <person name="Bonfante P."/>
            <person name="Paszkowski U."/>
            <person name="Shachar-Hill Y."/>
            <person name="Young J.P."/>
            <person name="Sanders I.R."/>
            <person name="Henrissat B."/>
            <person name="Rensing S.A."/>
            <person name="Grigoriev I.V."/>
            <person name="Corradi N."/>
            <person name="Roux C."/>
            <person name="Martin F."/>
        </authorList>
    </citation>
    <scope>NUCLEOTIDE SEQUENCE</scope>
    <source>
        <strain evidence="1">DAOM 197198</strain>
    </source>
</reference>
<protein>
    <submittedName>
        <fullName evidence="1">Uncharacterized protein</fullName>
    </submittedName>
</protein>